<dbReference type="RefSeq" id="WP_307252851.1">
    <property type="nucleotide sequence ID" value="NZ_JAUSUV010000007.1"/>
</dbReference>
<sequence length="43" mass="4810">MSERSLRVLPLARAKMDEADLHFHIFAAHYLSCGQIHCPGSSI</sequence>
<accession>A0AAJ1TEZ2</accession>
<organism evidence="1 2">
    <name type="scientific">Croceifilum oryzae</name>
    <dbReference type="NCBI Taxonomy" id="1553429"/>
    <lineage>
        <taxon>Bacteria</taxon>
        <taxon>Bacillati</taxon>
        <taxon>Bacillota</taxon>
        <taxon>Bacilli</taxon>
        <taxon>Bacillales</taxon>
        <taxon>Thermoactinomycetaceae</taxon>
        <taxon>Croceifilum</taxon>
    </lineage>
</organism>
<dbReference type="Proteomes" id="UP001238450">
    <property type="component" value="Unassembled WGS sequence"/>
</dbReference>
<proteinExistence type="predicted"/>
<evidence type="ECO:0000313" key="2">
    <source>
        <dbReference type="Proteomes" id="UP001238450"/>
    </source>
</evidence>
<reference evidence="1 2" key="1">
    <citation type="submission" date="2023-07" db="EMBL/GenBank/DDBJ databases">
        <title>Genomic Encyclopedia of Type Strains, Phase IV (KMG-IV): sequencing the most valuable type-strain genomes for metagenomic binning, comparative biology and taxonomic classification.</title>
        <authorList>
            <person name="Goeker M."/>
        </authorList>
    </citation>
    <scope>NUCLEOTIDE SEQUENCE [LARGE SCALE GENOMIC DNA]</scope>
    <source>
        <strain evidence="1 2">DSM 46876</strain>
    </source>
</reference>
<gene>
    <name evidence="1" type="ORF">J2Z48_001868</name>
</gene>
<keyword evidence="2" id="KW-1185">Reference proteome</keyword>
<evidence type="ECO:0000313" key="1">
    <source>
        <dbReference type="EMBL" id="MDQ0417695.1"/>
    </source>
</evidence>
<comment type="caution">
    <text evidence="1">The sequence shown here is derived from an EMBL/GenBank/DDBJ whole genome shotgun (WGS) entry which is preliminary data.</text>
</comment>
<dbReference type="AlphaFoldDB" id="A0AAJ1TEZ2"/>
<dbReference type="EMBL" id="JAUSUV010000007">
    <property type="protein sequence ID" value="MDQ0417695.1"/>
    <property type="molecule type" value="Genomic_DNA"/>
</dbReference>
<name>A0AAJ1TEZ2_9BACL</name>
<protein>
    <submittedName>
        <fullName evidence="1">Uncharacterized protein</fullName>
    </submittedName>
</protein>